<name>A0A841TKL6_9BACL</name>
<protein>
    <recommendedName>
        <fullName evidence="3">Lipoprotein</fullName>
    </recommendedName>
</protein>
<evidence type="ECO:0000313" key="2">
    <source>
        <dbReference type="Proteomes" id="UP000574133"/>
    </source>
</evidence>
<accession>A0A841TKL6</accession>
<dbReference type="PROSITE" id="PS51257">
    <property type="entry name" value="PROKAR_LIPOPROTEIN"/>
    <property type="match status" value="1"/>
</dbReference>
<reference evidence="1 2" key="1">
    <citation type="submission" date="2020-08" db="EMBL/GenBank/DDBJ databases">
        <title>Cohnella phylogeny.</title>
        <authorList>
            <person name="Dunlap C."/>
        </authorList>
    </citation>
    <scope>NUCLEOTIDE SEQUENCE [LARGE SCALE GENOMIC DNA]</scope>
    <source>
        <strain evidence="1 2">DSM 103658</strain>
    </source>
</reference>
<comment type="caution">
    <text evidence="1">The sequence shown here is derived from an EMBL/GenBank/DDBJ whole genome shotgun (WGS) entry which is preliminary data.</text>
</comment>
<dbReference type="Proteomes" id="UP000574133">
    <property type="component" value="Unassembled WGS sequence"/>
</dbReference>
<evidence type="ECO:0008006" key="3">
    <source>
        <dbReference type="Google" id="ProtNLM"/>
    </source>
</evidence>
<evidence type="ECO:0000313" key="1">
    <source>
        <dbReference type="EMBL" id="MBB6679730.1"/>
    </source>
</evidence>
<dbReference type="EMBL" id="JACJVN010000104">
    <property type="protein sequence ID" value="MBB6679730.1"/>
    <property type="molecule type" value="Genomic_DNA"/>
</dbReference>
<dbReference type="RefSeq" id="WP_185180988.1">
    <property type="nucleotide sequence ID" value="NZ_CBCSEP010000050.1"/>
</dbReference>
<organism evidence="1 2">
    <name type="scientific">Cohnella lubricantis</name>
    <dbReference type="NCBI Taxonomy" id="2163172"/>
    <lineage>
        <taxon>Bacteria</taxon>
        <taxon>Bacillati</taxon>
        <taxon>Bacillota</taxon>
        <taxon>Bacilli</taxon>
        <taxon>Bacillales</taxon>
        <taxon>Paenibacillaceae</taxon>
        <taxon>Cohnella</taxon>
    </lineage>
</organism>
<dbReference type="AlphaFoldDB" id="A0A841TKL6"/>
<keyword evidence="2" id="KW-1185">Reference proteome</keyword>
<gene>
    <name evidence="1" type="ORF">H4Q31_20820</name>
</gene>
<sequence length="161" mass="18516">MQRKYFKTIVSIQLIFLILVGCSKSKQENLMDQIKTLNAENSVIDTIISKVDPGLQDGVILSSFRNPDQRRPSIYKLISHIDSFKGFQGKPLIPEYYYYLAIRGQKIKSLQTYEINLIVDPSYKYLKLISIGSGDNNQIIINKEFEITSEMKSELTEIITK</sequence>
<proteinExistence type="predicted"/>